<dbReference type="VEuPathDB" id="FungiDB:H310_09136"/>
<dbReference type="AlphaFoldDB" id="A0A024TUX3"/>
<dbReference type="EMBL" id="KI913971">
    <property type="protein sequence ID" value="ETV97784.1"/>
    <property type="molecule type" value="Genomic_DNA"/>
</dbReference>
<feature type="compositionally biased region" description="Basic and acidic residues" evidence="1">
    <location>
        <begin position="1"/>
        <end position="35"/>
    </location>
</feature>
<dbReference type="RefSeq" id="XP_008873345.1">
    <property type="nucleotide sequence ID" value="XM_008875123.1"/>
</dbReference>
<feature type="compositionally biased region" description="Basic and acidic residues" evidence="1">
    <location>
        <begin position="59"/>
        <end position="73"/>
    </location>
</feature>
<gene>
    <name evidence="2" type="ORF">H310_09136</name>
</gene>
<reference evidence="2" key="1">
    <citation type="submission" date="2013-12" db="EMBL/GenBank/DDBJ databases">
        <title>The Genome Sequence of Aphanomyces invadans NJM9701.</title>
        <authorList>
            <consortium name="The Broad Institute Genomics Platform"/>
            <person name="Russ C."/>
            <person name="Tyler B."/>
            <person name="van West P."/>
            <person name="Dieguez-Uribeondo J."/>
            <person name="Young S.K."/>
            <person name="Zeng Q."/>
            <person name="Gargeya S."/>
            <person name="Fitzgerald M."/>
            <person name="Abouelleil A."/>
            <person name="Alvarado L."/>
            <person name="Chapman S.B."/>
            <person name="Gainer-Dewar J."/>
            <person name="Goldberg J."/>
            <person name="Griggs A."/>
            <person name="Gujja S."/>
            <person name="Hansen M."/>
            <person name="Howarth C."/>
            <person name="Imamovic A."/>
            <person name="Ireland A."/>
            <person name="Larimer J."/>
            <person name="McCowan C."/>
            <person name="Murphy C."/>
            <person name="Pearson M."/>
            <person name="Poon T.W."/>
            <person name="Priest M."/>
            <person name="Roberts A."/>
            <person name="Saif S."/>
            <person name="Shea T."/>
            <person name="Sykes S."/>
            <person name="Wortman J."/>
            <person name="Nusbaum C."/>
            <person name="Birren B."/>
        </authorList>
    </citation>
    <scope>NUCLEOTIDE SEQUENCE [LARGE SCALE GENOMIC DNA]</scope>
    <source>
        <strain evidence="2">NJM9701</strain>
    </source>
</reference>
<protein>
    <submittedName>
        <fullName evidence="2">Uncharacterized protein</fullName>
    </submittedName>
</protein>
<proteinExistence type="predicted"/>
<organism evidence="2">
    <name type="scientific">Aphanomyces invadans</name>
    <dbReference type="NCBI Taxonomy" id="157072"/>
    <lineage>
        <taxon>Eukaryota</taxon>
        <taxon>Sar</taxon>
        <taxon>Stramenopiles</taxon>
        <taxon>Oomycota</taxon>
        <taxon>Saprolegniomycetes</taxon>
        <taxon>Saprolegniales</taxon>
        <taxon>Verrucalvaceae</taxon>
        <taxon>Aphanomyces</taxon>
    </lineage>
</organism>
<accession>A0A024TUX3</accession>
<name>A0A024TUX3_9STRA</name>
<dbReference type="GeneID" id="20086186"/>
<evidence type="ECO:0000256" key="1">
    <source>
        <dbReference type="SAM" id="MobiDB-lite"/>
    </source>
</evidence>
<sequence length="81" mass="8956">MVHERDEKVDKTTSFLDKIKDKVHDTLKETVEHQTGKPASAGTSQHEKEGESSQLGKSNESRETSLNDAERSTRTGQASSI</sequence>
<evidence type="ECO:0000313" key="2">
    <source>
        <dbReference type="EMBL" id="ETV97784.1"/>
    </source>
</evidence>
<feature type="region of interest" description="Disordered" evidence="1">
    <location>
        <begin position="1"/>
        <end position="81"/>
    </location>
</feature>